<keyword evidence="6" id="KW-1185">Reference proteome</keyword>
<dbReference type="EMBL" id="ADJN01000043">
    <property type="protein sequence ID" value="EFD05154.1"/>
    <property type="molecule type" value="Genomic_DNA"/>
</dbReference>
<sequence length="238" mass="26906">MSRASRKSKNLRGISVIQLIGIILVISSLVYMSYSHFRVVMRKNAIESAKEEFIKNGLAGNKPSTKNTKKPSDKSKRIGKNLEKPQKSGLNQSAQKQMLKNAIAYIEIKKINLVLPIFDNTSNLALRAGVGILEETDHLSKDKNTVTVLAGHRGGYNGEDTFLHIDRLDPGDEILITTHEEILKYRVENKEIIEPTDWSKFDKQEDKTRLILMSCHPYPTNTYRLLVKAVLDSSESLR</sequence>
<feature type="compositionally biased region" description="Basic and acidic residues" evidence="3">
    <location>
        <begin position="70"/>
        <end position="86"/>
    </location>
</feature>
<dbReference type="Pfam" id="PF04203">
    <property type="entry name" value="Sortase"/>
    <property type="match status" value="1"/>
</dbReference>
<dbReference type="AlphaFoldDB" id="D3MRS7"/>
<keyword evidence="1" id="KW-0378">Hydrolase</keyword>
<dbReference type="eggNOG" id="COG3764">
    <property type="taxonomic scope" value="Bacteria"/>
</dbReference>
<keyword evidence="4" id="KW-1133">Transmembrane helix</keyword>
<accession>D3MRS7</accession>
<evidence type="ECO:0000313" key="5">
    <source>
        <dbReference type="EMBL" id="EFD05154.1"/>
    </source>
</evidence>
<dbReference type="InterPro" id="IPR005754">
    <property type="entry name" value="Sortase"/>
</dbReference>
<dbReference type="RefSeq" id="WP_002843836.1">
    <property type="nucleotide sequence ID" value="NZ_ADJN01000043.1"/>
</dbReference>
<evidence type="ECO:0000256" key="2">
    <source>
        <dbReference type="PIRSR" id="PIRSR605754-1"/>
    </source>
</evidence>
<feature type="active site" description="Proton donor/acceptor" evidence="2">
    <location>
        <position position="152"/>
    </location>
</feature>
<evidence type="ECO:0000256" key="1">
    <source>
        <dbReference type="ARBA" id="ARBA00022801"/>
    </source>
</evidence>
<dbReference type="CDD" id="cd05827">
    <property type="entry name" value="Sortase_C"/>
    <property type="match status" value="1"/>
</dbReference>
<dbReference type="Proteomes" id="UP000004206">
    <property type="component" value="Unassembled WGS sequence"/>
</dbReference>
<keyword evidence="4" id="KW-0472">Membrane</keyword>
<protein>
    <submittedName>
        <fullName evidence="5">Sortase family protein</fullName>
    </submittedName>
</protein>
<evidence type="ECO:0000256" key="4">
    <source>
        <dbReference type="SAM" id="Phobius"/>
    </source>
</evidence>
<feature type="active site" description="Acyl-thioester intermediate" evidence="2">
    <location>
        <position position="215"/>
    </location>
</feature>
<feature type="region of interest" description="Disordered" evidence="3">
    <location>
        <begin position="57"/>
        <end position="93"/>
    </location>
</feature>
<dbReference type="InterPro" id="IPR042002">
    <property type="entry name" value="Sortase_C"/>
</dbReference>
<feature type="transmembrane region" description="Helical" evidence="4">
    <location>
        <begin position="12"/>
        <end position="34"/>
    </location>
</feature>
<dbReference type="InterPro" id="IPR023365">
    <property type="entry name" value="Sortase_dom-sf"/>
</dbReference>
<reference evidence="5 6" key="1">
    <citation type="submission" date="2010-01" db="EMBL/GenBank/DDBJ databases">
        <authorList>
            <person name="Dodson R."/>
            <person name="Madupu R."/>
            <person name="Durkin A.S."/>
            <person name="Torralba M."/>
            <person name="Methe B."/>
            <person name="Sutton G.G."/>
            <person name="Strausberg R.L."/>
            <person name="Nelson K.E."/>
        </authorList>
    </citation>
    <scope>NUCLEOTIDE SEQUENCE [LARGE SCALE GENOMIC DNA]</scope>
    <source>
        <strain evidence="5 6">653-L</strain>
    </source>
</reference>
<evidence type="ECO:0000313" key="6">
    <source>
        <dbReference type="Proteomes" id="UP000004206"/>
    </source>
</evidence>
<dbReference type="GO" id="GO:0016787">
    <property type="term" value="F:hydrolase activity"/>
    <property type="evidence" value="ECO:0007669"/>
    <property type="project" value="UniProtKB-KW"/>
</dbReference>
<organism evidence="5 6">
    <name type="scientific">Peptostreptococcus anaerobius 653-L</name>
    <dbReference type="NCBI Taxonomy" id="596329"/>
    <lineage>
        <taxon>Bacteria</taxon>
        <taxon>Bacillati</taxon>
        <taxon>Bacillota</taxon>
        <taxon>Clostridia</taxon>
        <taxon>Peptostreptococcales</taxon>
        <taxon>Peptostreptococcaceae</taxon>
        <taxon>Peptostreptococcus</taxon>
    </lineage>
</organism>
<name>D3MRS7_9FIRM</name>
<dbReference type="OrthoDB" id="1648028at2"/>
<dbReference type="NCBIfam" id="TIGR01076">
    <property type="entry name" value="sortase_fam"/>
    <property type="match status" value="1"/>
</dbReference>
<keyword evidence="4" id="KW-0812">Transmembrane</keyword>
<evidence type="ECO:0000256" key="3">
    <source>
        <dbReference type="SAM" id="MobiDB-lite"/>
    </source>
</evidence>
<dbReference type="SUPFAM" id="SSF63817">
    <property type="entry name" value="Sortase"/>
    <property type="match status" value="1"/>
</dbReference>
<dbReference type="Gene3D" id="2.40.260.10">
    <property type="entry name" value="Sortase"/>
    <property type="match status" value="1"/>
</dbReference>
<proteinExistence type="predicted"/>
<gene>
    <name evidence="5" type="ORF">HMPREF0631_1792</name>
</gene>
<dbReference type="GeneID" id="79842662"/>
<comment type="caution">
    <text evidence="5">The sequence shown here is derived from an EMBL/GenBank/DDBJ whole genome shotgun (WGS) entry which is preliminary data.</text>
</comment>